<organism evidence="1 2">
    <name type="scientific">Fraxinus pennsylvanica</name>
    <dbReference type="NCBI Taxonomy" id="56036"/>
    <lineage>
        <taxon>Eukaryota</taxon>
        <taxon>Viridiplantae</taxon>
        <taxon>Streptophyta</taxon>
        <taxon>Embryophyta</taxon>
        <taxon>Tracheophyta</taxon>
        <taxon>Spermatophyta</taxon>
        <taxon>Magnoliopsida</taxon>
        <taxon>eudicotyledons</taxon>
        <taxon>Gunneridae</taxon>
        <taxon>Pentapetalae</taxon>
        <taxon>asterids</taxon>
        <taxon>lamiids</taxon>
        <taxon>Lamiales</taxon>
        <taxon>Oleaceae</taxon>
        <taxon>Oleeae</taxon>
        <taxon>Fraxinus</taxon>
    </lineage>
</organism>
<evidence type="ECO:0000313" key="1">
    <source>
        <dbReference type="EMBL" id="CAI9759042.1"/>
    </source>
</evidence>
<evidence type="ECO:0000313" key="2">
    <source>
        <dbReference type="Proteomes" id="UP000834106"/>
    </source>
</evidence>
<dbReference type="SUPFAM" id="SSF63411">
    <property type="entry name" value="LuxS/MPP-like metallohydrolase"/>
    <property type="match status" value="1"/>
</dbReference>
<dbReference type="Proteomes" id="UP000834106">
    <property type="component" value="Chromosome 4"/>
</dbReference>
<proteinExistence type="predicted"/>
<name>A0AAD2DLI4_9LAMI</name>
<dbReference type="GO" id="GO:0046872">
    <property type="term" value="F:metal ion binding"/>
    <property type="evidence" value="ECO:0007669"/>
    <property type="project" value="InterPro"/>
</dbReference>
<protein>
    <submittedName>
        <fullName evidence="1">Uncharacterized protein</fullName>
    </submittedName>
</protein>
<accession>A0AAD2DLI4</accession>
<sequence length="101" mass="11427">MNSVIFFLKTYQCSTHEVKFSEENFHQRLPEHAQPTIPFPNVPNIDVKPVEHFLKAVDEITAKDIASTAQKLLSSPLTMASYGDVLYVPSYDAVSSRFHSK</sequence>
<dbReference type="AlphaFoldDB" id="A0AAD2DLI4"/>
<gene>
    <name evidence="1" type="ORF">FPE_LOCUS6472</name>
</gene>
<dbReference type="InterPro" id="IPR011249">
    <property type="entry name" value="Metalloenz_LuxS/M16"/>
</dbReference>
<dbReference type="EMBL" id="OU503039">
    <property type="protein sequence ID" value="CAI9759042.1"/>
    <property type="molecule type" value="Genomic_DNA"/>
</dbReference>
<keyword evidence="2" id="KW-1185">Reference proteome</keyword>
<dbReference type="Gene3D" id="3.30.830.10">
    <property type="entry name" value="Metalloenzyme, LuxS/M16 peptidase-like"/>
    <property type="match status" value="1"/>
</dbReference>
<reference evidence="1" key="1">
    <citation type="submission" date="2023-05" db="EMBL/GenBank/DDBJ databases">
        <authorList>
            <person name="Huff M."/>
        </authorList>
    </citation>
    <scope>NUCLEOTIDE SEQUENCE</scope>
</reference>